<evidence type="ECO:0000256" key="6">
    <source>
        <dbReference type="SAM" id="SignalP"/>
    </source>
</evidence>
<dbReference type="InterPro" id="IPR050840">
    <property type="entry name" value="Adaptor_Complx_Large_Subunit"/>
</dbReference>
<comment type="caution">
    <text evidence="8">The sequence shown here is derived from an EMBL/GenBank/DDBJ whole genome shotgun (WGS) entry which is preliminary data.</text>
</comment>
<keyword evidence="9" id="KW-1185">Reference proteome</keyword>
<sequence>MDGSSKSLYFVISCFLFLLNLSLLKALMDGSFDMLILIEQIKLLKILALLGSGDKQASENMYNVVGDMFRKGDSTSNIGNALLYECICCVASIYPNPKLLEAAADVISRFLKSDSHNLKYMGIDSLSRLIKRSPEIAEQHQLAVIDCLEDPDDTLKRKTFELLYKMTRSSNVEVIVDRMIDYMISINDNHYKAETASRCVELAEQFAPSNQWFIQTMNKVFEHAGDLVNTKVAHNLMRLIAEGFGEDDDAADSQLRSSAVESYLRILGEPKLPSVFLQVICWVLGEYGTADGKFSASYIVGKLSDVAEAHSNDDVVKAYAVTAMMKVFAFEIAAGRKVDILPECQSLVEELSTSHSTDLQQCAYELQTVIGLDAKAATKILPADASCEEIELFGVSGWSRVRFDEQIDKDLPFLNDYVQQALAKGAQPYIPENERSGVLNISNFGSQGQHEAMSHSLRFEAYELPKPAVPSMPSVTFAASTEVVPVTDPYPIETLHAPLSSNQDTGSAELKLRLEGVQKKWGRPTYSTPSPPPVAPASHGTSENGITQHDVAGLASSKTHDVSYGSRKPQVEIPPEKQKLAASLFGGPSKIEKKPSSTSKVARTSSHASEKSQAKSSVGSSEKALEKALPTQPLPDLLDLGEPTFTNATPAVDPFKQLEGLLDLSSAPSSLNSGGAGVTEMPDFMALYGETPTSGQSSSTADPLLTSGNDVNLLEGLSTATNISGLGASVPVQQIQLQKGPSLKDALEKDALVRQMGVNPSTQNPNLFKDLLD</sequence>
<proteinExistence type="predicted"/>
<keyword evidence="3" id="KW-0653">Protein transport</keyword>
<evidence type="ECO:0000256" key="3">
    <source>
        <dbReference type="ARBA" id="ARBA00022927"/>
    </source>
</evidence>
<keyword evidence="2" id="KW-0813">Transport</keyword>
<keyword evidence="6" id="KW-0732">Signal</keyword>
<dbReference type="AlphaFoldDB" id="A0AAN8UM69"/>
<evidence type="ECO:0000313" key="9">
    <source>
        <dbReference type="Proteomes" id="UP001370490"/>
    </source>
</evidence>
<dbReference type="EMBL" id="JBAMMX010000026">
    <property type="protein sequence ID" value="KAK6914361.1"/>
    <property type="molecule type" value="Genomic_DNA"/>
</dbReference>
<accession>A0AAN8UM69</accession>
<feature type="region of interest" description="Disordered" evidence="5">
    <location>
        <begin position="520"/>
        <end position="636"/>
    </location>
</feature>
<dbReference type="SUPFAM" id="SSF48371">
    <property type="entry name" value="ARM repeat"/>
    <property type="match status" value="1"/>
</dbReference>
<dbReference type="InterPro" id="IPR002553">
    <property type="entry name" value="Clathrin/coatomer_adapt-like_N"/>
</dbReference>
<dbReference type="GO" id="GO:0030117">
    <property type="term" value="C:membrane coat"/>
    <property type="evidence" value="ECO:0007669"/>
    <property type="project" value="InterPro"/>
</dbReference>
<dbReference type="Gene3D" id="1.25.10.10">
    <property type="entry name" value="Leucine-rich Repeat Variant"/>
    <property type="match status" value="1"/>
</dbReference>
<dbReference type="GO" id="GO:0016192">
    <property type="term" value="P:vesicle-mediated transport"/>
    <property type="evidence" value="ECO:0007669"/>
    <property type="project" value="InterPro"/>
</dbReference>
<evidence type="ECO:0000256" key="4">
    <source>
        <dbReference type="ARBA" id="ARBA00023136"/>
    </source>
</evidence>
<gene>
    <name evidence="8" type="ORF">RJ641_021682</name>
</gene>
<keyword evidence="4" id="KW-0472">Membrane</keyword>
<feature type="signal peptide" evidence="6">
    <location>
        <begin position="1"/>
        <end position="26"/>
    </location>
</feature>
<dbReference type="GO" id="GO:0012505">
    <property type="term" value="C:endomembrane system"/>
    <property type="evidence" value="ECO:0007669"/>
    <property type="project" value="UniProtKB-SubCell"/>
</dbReference>
<reference evidence="8 9" key="1">
    <citation type="submission" date="2023-12" db="EMBL/GenBank/DDBJ databases">
        <title>A high-quality genome assembly for Dillenia turbinata (Dilleniales).</title>
        <authorList>
            <person name="Chanderbali A."/>
        </authorList>
    </citation>
    <scope>NUCLEOTIDE SEQUENCE [LARGE SCALE GENOMIC DNA]</scope>
    <source>
        <strain evidence="8">LSX21</strain>
        <tissue evidence="8">Leaf</tissue>
    </source>
</reference>
<feature type="domain" description="Clathrin/coatomer adaptor adaptin-like N-terminal" evidence="7">
    <location>
        <begin position="39"/>
        <end position="370"/>
    </location>
</feature>
<organism evidence="8 9">
    <name type="scientific">Dillenia turbinata</name>
    <dbReference type="NCBI Taxonomy" id="194707"/>
    <lineage>
        <taxon>Eukaryota</taxon>
        <taxon>Viridiplantae</taxon>
        <taxon>Streptophyta</taxon>
        <taxon>Embryophyta</taxon>
        <taxon>Tracheophyta</taxon>
        <taxon>Spermatophyta</taxon>
        <taxon>Magnoliopsida</taxon>
        <taxon>eudicotyledons</taxon>
        <taxon>Gunneridae</taxon>
        <taxon>Pentapetalae</taxon>
        <taxon>Dilleniales</taxon>
        <taxon>Dilleniaceae</taxon>
        <taxon>Dillenia</taxon>
    </lineage>
</organism>
<dbReference type="Pfam" id="PF01602">
    <property type="entry name" value="Adaptin_N"/>
    <property type="match status" value="1"/>
</dbReference>
<dbReference type="GO" id="GO:0006886">
    <property type="term" value="P:intracellular protein transport"/>
    <property type="evidence" value="ECO:0007669"/>
    <property type="project" value="InterPro"/>
</dbReference>
<evidence type="ECO:0000256" key="1">
    <source>
        <dbReference type="ARBA" id="ARBA00004308"/>
    </source>
</evidence>
<feature type="chain" id="PRO_5043052507" evidence="6">
    <location>
        <begin position="27"/>
        <end position="773"/>
    </location>
</feature>
<feature type="compositionally biased region" description="Polar residues" evidence="5">
    <location>
        <begin position="596"/>
        <end position="607"/>
    </location>
</feature>
<name>A0AAN8UM69_9MAGN</name>
<comment type="subcellular location">
    <subcellularLocation>
        <location evidence="1">Endomembrane system</location>
    </subcellularLocation>
</comment>
<evidence type="ECO:0000256" key="2">
    <source>
        <dbReference type="ARBA" id="ARBA00022448"/>
    </source>
</evidence>
<dbReference type="InterPro" id="IPR011989">
    <property type="entry name" value="ARM-like"/>
</dbReference>
<dbReference type="PANTHER" id="PTHR22780">
    <property type="entry name" value="ADAPTIN, ALPHA/GAMMA/EPSILON"/>
    <property type="match status" value="1"/>
</dbReference>
<dbReference type="Proteomes" id="UP001370490">
    <property type="component" value="Unassembled WGS sequence"/>
</dbReference>
<evidence type="ECO:0000256" key="5">
    <source>
        <dbReference type="SAM" id="MobiDB-lite"/>
    </source>
</evidence>
<protein>
    <submittedName>
        <fullName evidence="8">Clathrin/coatomer adaptor, adaptin-like, N-terminal</fullName>
    </submittedName>
</protein>
<evidence type="ECO:0000313" key="8">
    <source>
        <dbReference type="EMBL" id="KAK6914361.1"/>
    </source>
</evidence>
<evidence type="ECO:0000259" key="7">
    <source>
        <dbReference type="Pfam" id="PF01602"/>
    </source>
</evidence>
<dbReference type="InterPro" id="IPR016024">
    <property type="entry name" value="ARM-type_fold"/>
</dbReference>